<dbReference type="InterPro" id="IPR036457">
    <property type="entry name" value="PPM-type-like_dom_sf"/>
</dbReference>
<dbReference type="CDD" id="cd00143">
    <property type="entry name" value="PP2Cc"/>
    <property type="match status" value="1"/>
</dbReference>
<dbReference type="AlphaFoldDB" id="A0A6N2Z8A2"/>
<protein>
    <submittedName>
        <fullName evidence="2">Serine/threonine phosphatase stp</fullName>
        <ecNumber evidence="2">3.1.3.16</ecNumber>
    </submittedName>
</protein>
<dbReference type="GO" id="GO:0004722">
    <property type="term" value="F:protein serine/threonine phosphatase activity"/>
    <property type="evidence" value="ECO:0007669"/>
    <property type="project" value="UniProtKB-EC"/>
</dbReference>
<dbReference type="InterPro" id="IPR015655">
    <property type="entry name" value="PP2C"/>
</dbReference>
<dbReference type="SMART" id="SM00332">
    <property type="entry name" value="PP2Cc"/>
    <property type="match status" value="1"/>
</dbReference>
<dbReference type="NCBIfam" id="NF033484">
    <property type="entry name" value="Stp1_PP2C_phos"/>
    <property type="match status" value="1"/>
</dbReference>
<dbReference type="EC" id="3.1.3.16" evidence="2"/>
<reference evidence="2" key="1">
    <citation type="submission" date="2019-11" db="EMBL/GenBank/DDBJ databases">
        <authorList>
            <person name="Feng L."/>
        </authorList>
    </citation>
    <scope>NUCLEOTIDE SEQUENCE</scope>
    <source>
        <strain evidence="2">CTertiumLFYP3</strain>
    </source>
</reference>
<dbReference type="EMBL" id="CACRTO010000005">
    <property type="protein sequence ID" value="VYT75835.1"/>
    <property type="molecule type" value="Genomic_DNA"/>
</dbReference>
<dbReference type="PROSITE" id="PS51746">
    <property type="entry name" value="PPM_2"/>
    <property type="match status" value="1"/>
</dbReference>
<name>A0A6N2Z8A2_9CLOT</name>
<feature type="domain" description="PPM-type phosphatase" evidence="1">
    <location>
        <begin position="1"/>
        <end position="237"/>
    </location>
</feature>
<keyword evidence="2" id="KW-0378">Hydrolase</keyword>
<dbReference type="InterPro" id="IPR001932">
    <property type="entry name" value="PPM-type_phosphatase-like_dom"/>
</dbReference>
<evidence type="ECO:0000313" key="2">
    <source>
        <dbReference type="EMBL" id="VYT75835.1"/>
    </source>
</evidence>
<dbReference type="SUPFAM" id="SSF81606">
    <property type="entry name" value="PP2C-like"/>
    <property type="match status" value="1"/>
</dbReference>
<dbReference type="PANTHER" id="PTHR47992">
    <property type="entry name" value="PROTEIN PHOSPHATASE"/>
    <property type="match status" value="1"/>
</dbReference>
<dbReference type="RefSeq" id="WP_156624856.1">
    <property type="nucleotide sequence ID" value="NZ_CACRTO010000005.1"/>
</dbReference>
<evidence type="ECO:0000259" key="1">
    <source>
        <dbReference type="PROSITE" id="PS51746"/>
    </source>
</evidence>
<dbReference type="SMART" id="SM00331">
    <property type="entry name" value="PP2C_SIG"/>
    <property type="match status" value="1"/>
</dbReference>
<proteinExistence type="predicted"/>
<accession>A0A6N2Z8A2</accession>
<dbReference type="Gene3D" id="3.60.40.10">
    <property type="entry name" value="PPM-type phosphatase domain"/>
    <property type="match status" value="1"/>
</dbReference>
<dbReference type="Pfam" id="PF13672">
    <property type="entry name" value="PP2C_2"/>
    <property type="match status" value="1"/>
</dbReference>
<gene>
    <name evidence="2" type="primary">stp_1</name>
    <name evidence="2" type="ORF">CTLFYP3_00614</name>
</gene>
<sequence length="241" mass="26712">MIGIKSDQGNVRTLNEDYAEFYEDENYTICVVADGMGGHNAGEIASKTASKALVKYIRENMDLNFAKDVLIKAIKHANLKVYNLSHCSEHYIGMGTTLVASLITKDKTLIANIGDSACYTIKDKEIKKITKDHSLVQELLDSGSISPEQASNHPKKNVITRAVGTEEEVEIDIFELNNEDYDYFLLCSDGLTNEVNLEKKLSFNIEENQLQNICEKLVEEAKANGGRDNITVILFGGGVQI</sequence>
<organism evidence="2">
    <name type="scientific">Clostridium tertium</name>
    <dbReference type="NCBI Taxonomy" id="1559"/>
    <lineage>
        <taxon>Bacteria</taxon>
        <taxon>Bacillati</taxon>
        <taxon>Bacillota</taxon>
        <taxon>Clostridia</taxon>
        <taxon>Eubacteriales</taxon>
        <taxon>Clostridiaceae</taxon>
        <taxon>Clostridium</taxon>
    </lineage>
</organism>